<sequence length="346" mass="37601">MRAIQISEPKQLKRIEIDEPSAPGVGQALVRTHRMGVCGTDISCYLGKFPFFDFPRIPGHELGVEVIAVGEGVTNVKAGDRCSVEPYMDCGECYACRRGALNCCQRLKVIGVMMDGGLCDSFLLRADKLHRSAQLSYEQLALVETLAIGCHANDRGAPGSGKFGAADHALIIGMGPIGLATLEFARLTDATISVMDMNEARLDFVRQHYGIENTVLFKGDGSEIDRMQQVTGGDLYQVITDATGNKHSMSAALTYLAPTGRLVYVGITTDELSFKHPTMHRPEATLLASRNAMPTDFSRIIGLIEDGTINTDPWVTHRTGFDAVLDDFDAFTRPESGVIKAIIEVT</sequence>
<dbReference type="RefSeq" id="WP_146528172.1">
    <property type="nucleotide sequence ID" value="NZ_SJPV01000006.1"/>
</dbReference>
<dbReference type="InterPro" id="IPR011032">
    <property type="entry name" value="GroES-like_sf"/>
</dbReference>
<dbReference type="InterPro" id="IPR013154">
    <property type="entry name" value="ADH-like_N"/>
</dbReference>
<dbReference type="PANTHER" id="PTHR43401">
    <property type="entry name" value="L-THREONINE 3-DEHYDROGENASE"/>
    <property type="match status" value="1"/>
</dbReference>
<evidence type="ECO:0000313" key="5">
    <source>
        <dbReference type="Proteomes" id="UP000319143"/>
    </source>
</evidence>
<dbReference type="AlphaFoldDB" id="A0A5C6DJR6"/>
<keyword evidence="5" id="KW-1185">Reference proteome</keyword>
<dbReference type="PANTHER" id="PTHR43401:SF2">
    <property type="entry name" value="L-THREONINE 3-DEHYDROGENASE"/>
    <property type="match status" value="1"/>
</dbReference>
<dbReference type="Pfam" id="PF08240">
    <property type="entry name" value="ADH_N"/>
    <property type="match status" value="1"/>
</dbReference>
<proteinExistence type="predicted"/>
<dbReference type="SUPFAM" id="SSF50129">
    <property type="entry name" value="GroES-like"/>
    <property type="match status" value="1"/>
</dbReference>
<organism evidence="4 5">
    <name type="scientific">Novipirellula artificiosorum</name>
    <dbReference type="NCBI Taxonomy" id="2528016"/>
    <lineage>
        <taxon>Bacteria</taxon>
        <taxon>Pseudomonadati</taxon>
        <taxon>Planctomycetota</taxon>
        <taxon>Planctomycetia</taxon>
        <taxon>Pirellulales</taxon>
        <taxon>Pirellulaceae</taxon>
        <taxon>Novipirellula</taxon>
    </lineage>
</organism>
<dbReference type="EC" id="1.1.1.-" evidence="4"/>
<reference evidence="4 5" key="1">
    <citation type="submission" date="2019-02" db="EMBL/GenBank/DDBJ databases">
        <title>Deep-cultivation of Planctomycetes and their phenomic and genomic characterization uncovers novel biology.</title>
        <authorList>
            <person name="Wiegand S."/>
            <person name="Jogler M."/>
            <person name="Boedeker C."/>
            <person name="Pinto D."/>
            <person name="Vollmers J."/>
            <person name="Rivas-Marin E."/>
            <person name="Kohn T."/>
            <person name="Peeters S.H."/>
            <person name="Heuer A."/>
            <person name="Rast P."/>
            <person name="Oberbeckmann S."/>
            <person name="Bunk B."/>
            <person name="Jeske O."/>
            <person name="Meyerdierks A."/>
            <person name="Storesund J.E."/>
            <person name="Kallscheuer N."/>
            <person name="Luecker S."/>
            <person name="Lage O.M."/>
            <person name="Pohl T."/>
            <person name="Merkel B.J."/>
            <person name="Hornburger P."/>
            <person name="Mueller R.-W."/>
            <person name="Bruemmer F."/>
            <person name="Labrenz M."/>
            <person name="Spormann A.M."/>
            <person name="Op Den Camp H."/>
            <person name="Overmann J."/>
            <person name="Amann R."/>
            <person name="Jetten M.S.M."/>
            <person name="Mascher T."/>
            <person name="Medema M.H."/>
            <person name="Devos D.P."/>
            <person name="Kaster A.-K."/>
            <person name="Ovreas L."/>
            <person name="Rohde M."/>
            <person name="Galperin M.Y."/>
            <person name="Jogler C."/>
        </authorList>
    </citation>
    <scope>NUCLEOTIDE SEQUENCE [LARGE SCALE GENOMIC DNA]</scope>
    <source>
        <strain evidence="4 5">Poly41</strain>
    </source>
</reference>
<dbReference type="SUPFAM" id="SSF51735">
    <property type="entry name" value="NAD(P)-binding Rossmann-fold domains"/>
    <property type="match status" value="1"/>
</dbReference>
<name>A0A5C6DJR6_9BACT</name>
<dbReference type="Pfam" id="PF00107">
    <property type="entry name" value="ADH_zinc_N"/>
    <property type="match status" value="1"/>
</dbReference>
<dbReference type="EMBL" id="SJPV01000006">
    <property type="protein sequence ID" value="TWU36147.1"/>
    <property type="molecule type" value="Genomic_DNA"/>
</dbReference>
<dbReference type="InterPro" id="IPR036291">
    <property type="entry name" value="NAD(P)-bd_dom_sf"/>
</dbReference>
<evidence type="ECO:0000256" key="1">
    <source>
        <dbReference type="ARBA" id="ARBA00023002"/>
    </source>
</evidence>
<dbReference type="CDD" id="cd08261">
    <property type="entry name" value="Zn_ADH7"/>
    <property type="match status" value="1"/>
</dbReference>
<comment type="caution">
    <text evidence="4">The sequence shown here is derived from an EMBL/GenBank/DDBJ whole genome shotgun (WGS) entry which is preliminary data.</text>
</comment>
<dbReference type="InterPro" id="IPR050129">
    <property type="entry name" value="Zn_alcohol_dh"/>
</dbReference>
<accession>A0A5C6DJR6</accession>
<feature type="domain" description="Alcohol dehydrogenase-like N-terminal" evidence="3">
    <location>
        <begin position="26"/>
        <end position="131"/>
    </location>
</feature>
<evidence type="ECO:0000313" key="4">
    <source>
        <dbReference type="EMBL" id="TWU36147.1"/>
    </source>
</evidence>
<evidence type="ECO:0000259" key="2">
    <source>
        <dbReference type="Pfam" id="PF00107"/>
    </source>
</evidence>
<dbReference type="OrthoDB" id="239596at2"/>
<feature type="domain" description="Alcohol dehydrogenase-like C-terminal" evidence="2">
    <location>
        <begin position="176"/>
        <end position="305"/>
    </location>
</feature>
<keyword evidence="1 4" id="KW-0560">Oxidoreductase</keyword>
<dbReference type="Gene3D" id="3.40.50.720">
    <property type="entry name" value="NAD(P)-binding Rossmann-like Domain"/>
    <property type="match status" value="1"/>
</dbReference>
<dbReference type="InterPro" id="IPR013149">
    <property type="entry name" value="ADH-like_C"/>
</dbReference>
<evidence type="ECO:0000259" key="3">
    <source>
        <dbReference type="Pfam" id="PF08240"/>
    </source>
</evidence>
<dbReference type="Gene3D" id="3.90.180.10">
    <property type="entry name" value="Medium-chain alcohol dehydrogenases, catalytic domain"/>
    <property type="match status" value="1"/>
</dbReference>
<dbReference type="Proteomes" id="UP000319143">
    <property type="component" value="Unassembled WGS sequence"/>
</dbReference>
<dbReference type="GO" id="GO:0016491">
    <property type="term" value="F:oxidoreductase activity"/>
    <property type="evidence" value="ECO:0007669"/>
    <property type="project" value="UniProtKB-KW"/>
</dbReference>
<gene>
    <name evidence="4" type="primary">yjjN_2</name>
    <name evidence="4" type="ORF">Poly41_39000</name>
</gene>
<protein>
    <submittedName>
        <fullName evidence="4">Putative L-galactonate oxidoreductase</fullName>
        <ecNumber evidence="4">1.1.1.-</ecNumber>
    </submittedName>
</protein>